<gene>
    <name evidence="1" type="ORF">Daesc_006977</name>
</gene>
<dbReference type="Proteomes" id="UP001369815">
    <property type="component" value="Unassembled WGS sequence"/>
</dbReference>
<name>A0AAX6MIG3_9PEZI</name>
<accession>A0AAX6MIG3</accession>
<dbReference type="AlphaFoldDB" id="A0AAX6MIG3"/>
<evidence type="ECO:0000313" key="2">
    <source>
        <dbReference type="Proteomes" id="UP001369815"/>
    </source>
</evidence>
<keyword evidence="2" id="KW-1185">Reference proteome</keyword>
<evidence type="ECO:0000313" key="1">
    <source>
        <dbReference type="EMBL" id="KAK6952440.1"/>
    </source>
</evidence>
<reference evidence="1 2" key="1">
    <citation type="journal article" date="2024" name="Front Chem Biol">
        <title>Unveiling the potential of Daldinia eschscholtzii MFLUCC 19-0629 through bioactivity and bioinformatics studies for enhanced sustainable agriculture production.</title>
        <authorList>
            <person name="Brooks S."/>
            <person name="Weaver J.A."/>
            <person name="Klomchit A."/>
            <person name="Alharthi S.A."/>
            <person name="Onlamun T."/>
            <person name="Nurani R."/>
            <person name="Vong T.K."/>
            <person name="Alberti F."/>
            <person name="Greco C."/>
        </authorList>
    </citation>
    <scope>NUCLEOTIDE SEQUENCE [LARGE SCALE GENOMIC DNA]</scope>
    <source>
        <strain evidence="1">MFLUCC 19-0629</strain>
    </source>
</reference>
<proteinExistence type="predicted"/>
<sequence>MNLPRKTRTATRSPTPVPFIITISRCPPLPLEIWTQIMRTVVHSEDLPELWMSLRLLSHTLKAALETAFLDEHLSRLHGWLYVGDPNPLVPRRPWGGSGNNTTKRVIPLPLVLSRLSPDRRRAYFVSLVHRDEPTLAVSSLFADCGDNTVVAEWLRSAPGIPPPGGRATEARLRLTIGPDCEWTHWNHRVIDSDRFVVESQKIKLEEKGKEKKGEAARAIGLEVDRTKCEVSFEWTKLISSLFARPRRTFGEAFQS</sequence>
<dbReference type="EMBL" id="JBANMG010000006">
    <property type="protein sequence ID" value="KAK6952440.1"/>
    <property type="molecule type" value="Genomic_DNA"/>
</dbReference>
<protein>
    <recommendedName>
        <fullName evidence="3">F-box domain-containing protein</fullName>
    </recommendedName>
</protein>
<evidence type="ECO:0008006" key="3">
    <source>
        <dbReference type="Google" id="ProtNLM"/>
    </source>
</evidence>
<comment type="caution">
    <text evidence="1">The sequence shown here is derived from an EMBL/GenBank/DDBJ whole genome shotgun (WGS) entry which is preliminary data.</text>
</comment>
<organism evidence="1 2">
    <name type="scientific">Daldinia eschscholtzii</name>
    <dbReference type="NCBI Taxonomy" id="292717"/>
    <lineage>
        <taxon>Eukaryota</taxon>
        <taxon>Fungi</taxon>
        <taxon>Dikarya</taxon>
        <taxon>Ascomycota</taxon>
        <taxon>Pezizomycotina</taxon>
        <taxon>Sordariomycetes</taxon>
        <taxon>Xylariomycetidae</taxon>
        <taxon>Xylariales</taxon>
        <taxon>Hypoxylaceae</taxon>
        <taxon>Daldinia</taxon>
    </lineage>
</organism>